<organism evidence="1 2">
    <name type="scientific">Saccharomycopsis crataegensis</name>
    <dbReference type="NCBI Taxonomy" id="43959"/>
    <lineage>
        <taxon>Eukaryota</taxon>
        <taxon>Fungi</taxon>
        <taxon>Dikarya</taxon>
        <taxon>Ascomycota</taxon>
        <taxon>Saccharomycotina</taxon>
        <taxon>Saccharomycetes</taxon>
        <taxon>Saccharomycopsidaceae</taxon>
        <taxon>Saccharomycopsis</taxon>
    </lineage>
</organism>
<evidence type="ECO:0000313" key="2">
    <source>
        <dbReference type="Proteomes" id="UP001360560"/>
    </source>
</evidence>
<dbReference type="Proteomes" id="UP001360560">
    <property type="component" value="Unassembled WGS sequence"/>
</dbReference>
<accession>A0AAV5QT07</accession>
<protein>
    <submittedName>
        <fullName evidence="1">Uncharacterized protein</fullName>
    </submittedName>
</protein>
<proteinExistence type="predicted"/>
<keyword evidence="2" id="KW-1185">Reference proteome</keyword>
<dbReference type="RefSeq" id="XP_064854837.1">
    <property type="nucleotide sequence ID" value="XM_064998765.1"/>
</dbReference>
<dbReference type="AlphaFoldDB" id="A0AAV5QT07"/>
<name>A0AAV5QT07_9ASCO</name>
<dbReference type="EMBL" id="BTFZ01000012">
    <property type="protein sequence ID" value="GMM37841.1"/>
    <property type="molecule type" value="Genomic_DNA"/>
</dbReference>
<evidence type="ECO:0000313" key="1">
    <source>
        <dbReference type="EMBL" id="GMM37841.1"/>
    </source>
</evidence>
<sequence>MLQVTPKMNLLKIYTKIKSIKTENHHLDPKDQGTINLNVTDSTQSLQQDEHFKYENYASEDEDQEMAINNNSDDDCSIKTEGDELNCGVAPHSLEEETKTTKATIKTTKATIKTIQSKKMSWIKKHERSRSLPSSFLVEDDDDACRLPPKTRVNDVNRQLMMLQQQQMNQREDIQKRRENFSKAHRHTFHYQDFPKHYGEIQKITSNEDDCVD</sequence>
<reference evidence="1 2" key="1">
    <citation type="journal article" date="2023" name="Elife">
        <title>Identification of key yeast species and microbe-microbe interactions impacting larval growth of Drosophila in the wild.</title>
        <authorList>
            <person name="Mure A."/>
            <person name="Sugiura Y."/>
            <person name="Maeda R."/>
            <person name="Honda K."/>
            <person name="Sakurai N."/>
            <person name="Takahashi Y."/>
            <person name="Watada M."/>
            <person name="Katoh T."/>
            <person name="Gotoh A."/>
            <person name="Gotoh Y."/>
            <person name="Taniguchi I."/>
            <person name="Nakamura K."/>
            <person name="Hayashi T."/>
            <person name="Katayama T."/>
            <person name="Uemura T."/>
            <person name="Hattori Y."/>
        </authorList>
    </citation>
    <scope>NUCLEOTIDE SEQUENCE [LARGE SCALE GENOMIC DNA]</scope>
    <source>
        <strain evidence="1 2">SC-9</strain>
    </source>
</reference>
<comment type="caution">
    <text evidence="1">The sequence shown here is derived from an EMBL/GenBank/DDBJ whole genome shotgun (WGS) entry which is preliminary data.</text>
</comment>
<dbReference type="GeneID" id="90075816"/>
<gene>
    <name evidence="1" type="ORF">DASC09_051660</name>
</gene>